<evidence type="ECO:0000313" key="7">
    <source>
        <dbReference type="EMBL" id="KAF5205513.1"/>
    </source>
</evidence>
<dbReference type="EMBL" id="JABWDY010003960">
    <property type="protein sequence ID" value="KAF5205513.1"/>
    <property type="molecule type" value="Genomic_DNA"/>
</dbReference>
<evidence type="ECO:0000259" key="6">
    <source>
        <dbReference type="PROSITE" id="PS50089"/>
    </source>
</evidence>
<dbReference type="PANTHER" id="PTHR47776:SF2">
    <property type="entry name" value="RING-TYPE E3 UBIQUITIN TRANSFERASE BRCA1"/>
    <property type="match status" value="1"/>
</dbReference>
<dbReference type="Pfam" id="PF00097">
    <property type="entry name" value="zf-C3HC4"/>
    <property type="match status" value="1"/>
</dbReference>
<evidence type="ECO:0000313" key="8">
    <source>
        <dbReference type="Proteomes" id="UP000554482"/>
    </source>
</evidence>
<feature type="domain" description="RING-type" evidence="6">
    <location>
        <begin position="147"/>
        <end position="192"/>
    </location>
</feature>
<reference evidence="7 8" key="1">
    <citation type="submission" date="2020-06" db="EMBL/GenBank/DDBJ databases">
        <title>Transcriptomic and genomic resources for Thalictrum thalictroides and T. hernandezii: Facilitating candidate gene discovery in an emerging model plant lineage.</title>
        <authorList>
            <person name="Arias T."/>
            <person name="Riano-Pachon D.M."/>
            <person name="Di Stilio V.S."/>
        </authorList>
    </citation>
    <scope>NUCLEOTIDE SEQUENCE [LARGE SCALE GENOMIC DNA]</scope>
    <source>
        <strain evidence="8">cv. WT478/WT964</strain>
        <tissue evidence="7">Leaves</tissue>
    </source>
</reference>
<comment type="caution">
    <text evidence="7">The sequence shown here is derived from an EMBL/GenBank/DDBJ whole genome shotgun (WGS) entry which is preliminary data.</text>
</comment>
<evidence type="ECO:0000256" key="3">
    <source>
        <dbReference type="ARBA" id="ARBA00022833"/>
    </source>
</evidence>
<evidence type="ECO:0000256" key="2">
    <source>
        <dbReference type="ARBA" id="ARBA00022771"/>
    </source>
</evidence>
<dbReference type="PANTHER" id="PTHR47776">
    <property type="entry name" value="F5A8.9 PROTEIN"/>
    <property type="match status" value="1"/>
</dbReference>
<dbReference type="PROSITE" id="PS00518">
    <property type="entry name" value="ZF_RING_1"/>
    <property type="match status" value="1"/>
</dbReference>
<proteinExistence type="predicted"/>
<dbReference type="SUPFAM" id="SSF57903">
    <property type="entry name" value="FYVE/PHD zinc finger"/>
    <property type="match status" value="1"/>
</dbReference>
<dbReference type="InterPro" id="IPR018957">
    <property type="entry name" value="Znf_C3HC4_RING-type"/>
</dbReference>
<protein>
    <submittedName>
        <fullName evidence="7">Zinc finger (C3HC4-type RING finger) family protein / BRCT domain-containing protein</fullName>
    </submittedName>
</protein>
<accession>A0A7J6X7Z9</accession>
<evidence type="ECO:0000256" key="5">
    <source>
        <dbReference type="SAM" id="MobiDB-lite"/>
    </source>
</evidence>
<organism evidence="7 8">
    <name type="scientific">Thalictrum thalictroides</name>
    <name type="common">Rue-anemone</name>
    <name type="synonym">Anemone thalictroides</name>
    <dbReference type="NCBI Taxonomy" id="46969"/>
    <lineage>
        <taxon>Eukaryota</taxon>
        <taxon>Viridiplantae</taxon>
        <taxon>Streptophyta</taxon>
        <taxon>Embryophyta</taxon>
        <taxon>Tracheophyta</taxon>
        <taxon>Spermatophyta</taxon>
        <taxon>Magnoliopsida</taxon>
        <taxon>Ranunculales</taxon>
        <taxon>Ranunculaceae</taxon>
        <taxon>Thalictroideae</taxon>
        <taxon>Thalictrum</taxon>
    </lineage>
</organism>
<keyword evidence="1" id="KW-0479">Metal-binding</keyword>
<dbReference type="Gene3D" id="3.30.40.10">
    <property type="entry name" value="Zinc/RING finger domain, C3HC4 (zinc finger)"/>
    <property type="match status" value="1"/>
</dbReference>
<feature type="region of interest" description="Disordered" evidence="5">
    <location>
        <begin position="1"/>
        <end position="26"/>
    </location>
</feature>
<dbReference type="AlphaFoldDB" id="A0A7J6X7Z9"/>
<name>A0A7J6X7Z9_THATH</name>
<dbReference type="OrthoDB" id="251770at2759"/>
<dbReference type="InterPro" id="IPR011011">
    <property type="entry name" value="Znf_FYVE_PHD"/>
</dbReference>
<feature type="compositionally biased region" description="Low complexity" evidence="5">
    <location>
        <begin position="8"/>
        <end position="21"/>
    </location>
</feature>
<dbReference type="SUPFAM" id="SSF57850">
    <property type="entry name" value="RING/U-box"/>
    <property type="match status" value="1"/>
</dbReference>
<dbReference type="GO" id="GO:0008270">
    <property type="term" value="F:zinc ion binding"/>
    <property type="evidence" value="ECO:0007669"/>
    <property type="project" value="UniProtKB-KW"/>
</dbReference>
<keyword evidence="3" id="KW-0862">Zinc</keyword>
<dbReference type="InterPro" id="IPR001841">
    <property type="entry name" value="Znf_RING"/>
</dbReference>
<dbReference type="SMART" id="SM00184">
    <property type="entry name" value="RING"/>
    <property type="match status" value="1"/>
</dbReference>
<dbReference type="InterPro" id="IPR013083">
    <property type="entry name" value="Znf_RING/FYVE/PHD"/>
</dbReference>
<dbReference type="Proteomes" id="UP000554482">
    <property type="component" value="Unassembled WGS sequence"/>
</dbReference>
<sequence length="296" mass="32714">MNACRGLESPISNSEPENPNNLGNEDASTVLGIEQDRSLAAPTSIDNLTTEIIDLDSCGNDNIPIIQARISQDSICSGENRNEVVLIVEGITERNKSYAATDINNLGKEEMLSQDGFPDFEENMDGTQDVDVKLKRSTRLPQSDPSCIICWTDFSSTRGVLPCGHRFCYSCIQTWADLEASRRKVSTCPLCKARFSSITKVDCAVSSDQKMYSQTIPCDSSVADIFVLPDLEFSRFQAQSSAASVCCECRSKEPEDLLIHCHVCSSRSIHRYCLDPYLTPWTCSGCKGLGMLYRNI</sequence>
<gene>
    <name evidence="7" type="ORF">FRX31_004901</name>
</gene>
<dbReference type="PROSITE" id="PS50089">
    <property type="entry name" value="ZF_RING_2"/>
    <property type="match status" value="1"/>
</dbReference>
<keyword evidence="8" id="KW-1185">Reference proteome</keyword>
<evidence type="ECO:0000256" key="1">
    <source>
        <dbReference type="ARBA" id="ARBA00022723"/>
    </source>
</evidence>
<evidence type="ECO:0000256" key="4">
    <source>
        <dbReference type="PROSITE-ProRule" id="PRU00175"/>
    </source>
</evidence>
<dbReference type="InterPro" id="IPR017907">
    <property type="entry name" value="Znf_RING_CS"/>
</dbReference>
<keyword evidence="2 4" id="KW-0863">Zinc-finger</keyword>